<proteinExistence type="predicted"/>
<dbReference type="OrthoDB" id="9785727at2"/>
<name>Q1JW20_DESA6</name>
<keyword evidence="3" id="KW-0449">Lipoprotein</keyword>
<feature type="chain" id="PRO_5004192228" evidence="2">
    <location>
        <begin position="20"/>
        <end position="246"/>
    </location>
</feature>
<comment type="caution">
    <text evidence="3">The sequence shown here is derived from an EMBL/GenBank/DDBJ whole genome shotgun (WGS) entry which is preliminary data.</text>
</comment>
<dbReference type="InterPro" id="IPR004564">
    <property type="entry name" value="OM_lipoprot_carrier_LolA-like"/>
</dbReference>
<dbReference type="PANTHER" id="PTHR35869:SF1">
    <property type="entry name" value="OUTER-MEMBRANE LIPOPROTEIN CARRIER PROTEIN"/>
    <property type="match status" value="1"/>
</dbReference>
<reference evidence="3" key="2">
    <citation type="submission" date="2006-05" db="EMBL/GenBank/DDBJ databases">
        <title>Sequencing of the draft genome and assembly of Desulfuromonas acetoxidans DSM 684.</title>
        <authorList>
            <consortium name="US DOE Joint Genome Institute (JGI-PGF)"/>
            <person name="Copeland A."/>
            <person name="Lucas S."/>
            <person name="Lapidus A."/>
            <person name="Barry K."/>
            <person name="Detter J.C."/>
            <person name="Glavina del Rio T."/>
            <person name="Hammon N."/>
            <person name="Israni S."/>
            <person name="Dalin E."/>
            <person name="Tice H."/>
            <person name="Bruce D."/>
            <person name="Pitluck S."/>
            <person name="Richardson P."/>
        </authorList>
    </citation>
    <scope>NUCLEOTIDE SEQUENCE [LARGE SCALE GENOMIC DNA]</scope>
    <source>
        <strain evidence="3">DSM 684</strain>
    </source>
</reference>
<reference evidence="3" key="1">
    <citation type="submission" date="2006-05" db="EMBL/GenBank/DDBJ databases">
        <title>Annotation of the draft genome assembly of Desulfuromonas acetoxidans DSM 684.</title>
        <authorList>
            <consortium name="US DOE Joint Genome Institute (JGI-ORNL)"/>
            <person name="Larimer F."/>
            <person name="Land M."/>
            <person name="Hauser L."/>
        </authorList>
    </citation>
    <scope>NUCLEOTIDE SEQUENCE [LARGE SCALE GENOMIC DNA]</scope>
    <source>
        <strain evidence="3">DSM 684</strain>
    </source>
</reference>
<dbReference type="SUPFAM" id="SSF89392">
    <property type="entry name" value="Prokaryotic lipoproteins and lipoprotein localization factors"/>
    <property type="match status" value="1"/>
</dbReference>
<dbReference type="InterPro" id="IPR029046">
    <property type="entry name" value="LolA/LolB/LppX"/>
</dbReference>
<protein>
    <submittedName>
        <fullName evidence="3">Outer membrane lipoprotein carrier protein LolA</fullName>
    </submittedName>
</protein>
<organism evidence="3 4">
    <name type="scientific">Desulfuromonas acetoxidans (strain DSM 684 / 11070)</name>
    <dbReference type="NCBI Taxonomy" id="281689"/>
    <lineage>
        <taxon>Bacteria</taxon>
        <taxon>Pseudomonadati</taxon>
        <taxon>Thermodesulfobacteriota</taxon>
        <taxon>Desulfuromonadia</taxon>
        <taxon>Desulfuromonadales</taxon>
        <taxon>Desulfuromonadaceae</taxon>
        <taxon>Desulfuromonas</taxon>
    </lineage>
</organism>
<dbReference type="RefSeq" id="WP_006002751.1">
    <property type="nucleotide sequence ID" value="NZ_AAEW02000027.1"/>
</dbReference>
<evidence type="ECO:0000313" key="3">
    <source>
        <dbReference type="EMBL" id="EAT14426.1"/>
    </source>
</evidence>
<evidence type="ECO:0000256" key="2">
    <source>
        <dbReference type="SAM" id="SignalP"/>
    </source>
</evidence>
<dbReference type="EMBL" id="AAEW02000027">
    <property type="protein sequence ID" value="EAT14426.1"/>
    <property type="molecule type" value="Genomic_DNA"/>
</dbReference>
<dbReference type="Pfam" id="PF03548">
    <property type="entry name" value="LolA"/>
    <property type="match status" value="1"/>
</dbReference>
<dbReference type="Proteomes" id="UP000005695">
    <property type="component" value="Unassembled WGS sequence"/>
</dbReference>
<dbReference type="CDD" id="cd16325">
    <property type="entry name" value="LolA"/>
    <property type="match status" value="1"/>
</dbReference>
<accession>Q1JW20</accession>
<dbReference type="AlphaFoldDB" id="Q1JW20"/>
<gene>
    <name evidence="3" type="ORF">Dace_0255</name>
</gene>
<keyword evidence="1 2" id="KW-0732">Signal</keyword>
<evidence type="ECO:0000313" key="4">
    <source>
        <dbReference type="Proteomes" id="UP000005695"/>
    </source>
</evidence>
<dbReference type="Gene3D" id="2.50.20.10">
    <property type="entry name" value="Lipoprotein localisation LolA/LolB/LppX"/>
    <property type="match status" value="1"/>
</dbReference>
<dbReference type="PANTHER" id="PTHR35869">
    <property type="entry name" value="OUTER-MEMBRANE LIPOPROTEIN CARRIER PROTEIN"/>
    <property type="match status" value="1"/>
</dbReference>
<keyword evidence="4" id="KW-1185">Reference proteome</keyword>
<sequence>MRSFLLFIMLTLLCTPAFGGELSADQLLHRLQQRFADPHHPQAIHDFSADFYQKAYIASLGRTRTGRGTITMRFDNQDQATAKTLLRWIYEVPSNQQIYSNGTTLWVYLPENNQVMISQLDDSLDQSNDPMLFLRNLGRLEQFFSAELIGSPDEQSATYRLELTPKKPSAYIQTLILTLPNWIADAEPPQALPLQRAAIVDQTGNQTEIEFRHVALNQAPETEQFVFELPEKVEIIKASDLKLNLK</sequence>
<evidence type="ECO:0000256" key="1">
    <source>
        <dbReference type="ARBA" id="ARBA00022729"/>
    </source>
</evidence>
<feature type="signal peptide" evidence="2">
    <location>
        <begin position="1"/>
        <end position="19"/>
    </location>
</feature>